<evidence type="ECO:0000313" key="2">
    <source>
        <dbReference type="Proteomes" id="UP000019365"/>
    </source>
</evidence>
<sequence>MKTKQSKTKYRNIFKDIVLQDSDRPIEVVAESYRKNVPDSLTVKEGTVLSTMSRLLVDFKAEGLTQDRLFVTEITSSNDEKYLTDVIYNRSHTSSETIFSSSSATQINVELEKYFDCTAVFRHNSTIESSYNLYKSLELIYEHLNGISGDDDIPRFVPVLSIDNAGLIPEEYPFYQVPAMSGYRLDDNGELRGIIGEMDTHIVKYIEQNSDAAKQLLHEAVVTAKNIVSQLPYRARSSSAVMFLATAIILTKLGFLNDKDVSDMADWLKNESKTRTNMNQFVCKAVGDSLSEAICSGSLPISNQFGPPFWASDKTFIASDGSINIKSTLFVDLVLSQLELPVGHNKVYQALKCEDYLISNPGENIKTRTVALEDGSKEKQRFVSVSRNLLSEEAKRVVDVTTASDLFHTLDKPINNFFPLVKHQRLDMVAGQIITDYKCGTPFIDVTGAQGAGKTDWIMMQMLQRAKAGDVVIVLDPTNAFCREELSAHMIPDEIIDEYVKFWDMSTDGFPVNIPDYEGCTNIEQKTQRLSSLLISGMHLTGHKQKLVLISKVSEWLEDTPINNSYELASFPASFGETADEKKVYANLKALFSTVNMNSTVPYSWADRLSAKGKVLVISSGNANINENANPFDVVLDSLYSYKDIHREEKVTIIMDEYQTLNRYKGCTLEALLSRGRKLNLSAIIASQDYTDKKDPIGRFYAYCGTHVFFRPLGEECVKAIAELTKLDANVIRTLPDFNCAIMGSIYSDYYKKNIQLNSAIVGETYRPPYVGSYDDDIIQ</sequence>
<gene>
    <name evidence="1" type="ORF">RF007C_05340</name>
</gene>
<dbReference type="Gene3D" id="3.40.50.300">
    <property type="entry name" value="P-loop containing nucleotide triphosphate hydrolases"/>
    <property type="match status" value="1"/>
</dbReference>
<dbReference type="RefSeq" id="WP_037296501.1">
    <property type="nucleotide sequence ID" value="NZ_ATAX01000006.1"/>
</dbReference>
<dbReference type="AlphaFoldDB" id="W7V2P5"/>
<accession>W7V2P5</accession>
<dbReference type="OrthoDB" id="1813970at2"/>
<dbReference type="Proteomes" id="UP000019365">
    <property type="component" value="Unassembled WGS sequence"/>
</dbReference>
<dbReference type="CDD" id="cd01127">
    <property type="entry name" value="TrwB_TraG_TraD_VirD4"/>
    <property type="match status" value="1"/>
</dbReference>
<proteinExistence type="predicted"/>
<comment type="caution">
    <text evidence="1">The sequence shown here is derived from an EMBL/GenBank/DDBJ whole genome shotgun (WGS) entry which is preliminary data.</text>
</comment>
<evidence type="ECO:0000313" key="1">
    <source>
        <dbReference type="EMBL" id="EWM55097.1"/>
    </source>
</evidence>
<dbReference type="SUPFAM" id="SSF52540">
    <property type="entry name" value="P-loop containing nucleoside triphosphate hydrolases"/>
    <property type="match status" value="1"/>
</dbReference>
<dbReference type="InterPro" id="IPR027417">
    <property type="entry name" value="P-loop_NTPase"/>
</dbReference>
<dbReference type="EMBL" id="ATAX01000006">
    <property type="protein sequence ID" value="EWM55097.1"/>
    <property type="molecule type" value="Genomic_DNA"/>
</dbReference>
<keyword evidence="2" id="KW-1185">Reference proteome</keyword>
<reference evidence="1 2" key="1">
    <citation type="journal article" date="2014" name="PLoS ONE">
        <title>Rumen cellulosomics: divergent fiber-degrading strategies revealed by comparative genome-wide analysis of six ruminococcal strains.</title>
        <authorList>
            <person name="Dassa B."/>
            <person name="Borovok I."/>
            <person name="Ruimy-Israeli V."/>
            <person name="Lamed R."/>
            <person name="Flint H.J."/>
            <person name="Duncan S.H."/>
            <person name="Henrissat B."/>
            <person name="Coutinho P."/>
            <person name="Morrison M."/>
            <person name="Mosoni P."/>
            <person name="Yeoman C.J."/>
            <person name="White B.A."/>
            <person name="Bayer E.A."/>
        </authorList>
    </citation>
    <scope>NUCLEOTIDE SEQUENCE [LARGE SCALE GENOMIC DNA]</scope>
    <source>
        <strain evidence="1 2">007c</strain>
    </source>
</reference>
<dbReference type="PATRIC" id="fig|1341157.4.peg.203"/>
<dbReference type="eggNOG" id="ENOG5032DPM">
    <property type="taxonomic scope" value="Bacteria"/>
</dbReference>
<name>W7V2P5_RUMFL</name>
<organism evidence="1 2">
    <name type="scientific">Ruminococcus flavefaciens 007c</name>
    <dbReference type="NCBI Taxonomy" id="1341157"/>
    <lineage>
        <taxon>Bacteria</taxon>
        <taxon>Bacillati</taxon>
        <taxon>Bacillota</taxon>
        <taxon>Clostridia</taxon>
        <taxon>Eubacteriales</taxon>
        <taxon>Oscillospiraceae</taxon>
        <taxon>Ruminococcus</taxon>
    </lineage>
</organism>
<protein>
    <submittedName>
        <fullName evidence="1">Uncharacterized protein</fullName>
    </submittedName>
</protein>